<reference evidence="14 15" key="1">
    <citation type="journal article" date="2015" name="PeerJ">
        <title>First genomic representation of candidate bacterial phylum KSB3 points to enhanced environmental sensing as a trigger of wastewater bulking.</title>
        <authorList>
            <person name="Sekiguchi Y."/>
            <person name="Ohashi A."/>
            <person name="Parks D.H."/>
            <person name="Yamauchi T."/>
            <person name="Tyson G.W."/>
            <person name="Hugenholtz P."/>
        </authorList>
    </citation>
    <scope>NUCLEOTIDE SEQUENCE [LARGE SCALE GENOMIC DNA]</scope>
</reference>
<gene>
    <name evidence="14" type="ORF">U27_04668</name>
</gene>
<dbReference type="InterPro" id="IPR051414">
    <property type="entry name" value="Adenylate-forming_Reductase"/>
</dbReference>
<dbReference type="STRING" id="1499967.U27_04668"/>
<sequence length="433" mass="48810">MYWQKDIETMPISALQALQLQRLKEMVRRASTSSYYQQLFQEHGVTVEDLQQIDDIHKLPFTTKQDLRNGYPYGFLTVPKDEVVRLHSSSGTTGQATVVFHTTHDIQDWANLMARCMYMTGARKSDVFQNMTGYGMFTGGLGFHYGAERLGALTVPAGSGNSKRQIRFMKDFGTTILHIIPSYALHLLSVFEEEGVDPKTDLCLKTVYLGAEPHSEHTRRRIEGALGVKAYNSYGLSEMYGPGVAFECPEQQGLHIWEDSYFVEIIDPQTLKPVSDGEEGELVLTTLTREAMPLIRYRTRDLTSVCSEPCACGRTHKRLSRIKGRSDDMFIVKGVNVFPMQVETVLMSIPEVGTNYVIELDTEEEIDVMTVKVEVQSDFFLGDVKGLKALQQKITAALRSEVLFTPRVTLVEPDSIPEAQGKAVRVIDHRQQH</sequence>
<dbReference type="FunFam" id="3.40.50.12780:FF:000016">
    <property type="entry name" value="Phenylacetate-coenzyme A ligase"/>
    <property type="match status" value="1"/>
</dbReference>
<evidence type="ECO:0000313" key="14">
    <source>
        <dbReference type="EMBL" id="GAK57701.1"/>
    </source>
</evidence>
<dbReference type="UniPathway" id="UPA00930"/>
<dbReference type="EMBL" id="DF820466">
    <property type="protein sequence ID" value="GAK57701.1"/>
    <property type="molecule type" value="Genomic_DNA"/>
</dbReference>
<evidence type="ECO:0000256" key="3">
    <source>
        <dbReference type="ARBA" id="ARBA00022553"/>
    </source>
</evidence>
<evidence type="ECO:0000256" key="9">
    <source>
        <dbReference type="ARBA" id="ARBA00068695"/>
    </source>
</evidence>
<evidence type="ECO:0000256" key="2">
    <source>
        <dbReference type="ARBA" id="ARBA00022450"/>
    </source>
</evidence>
<dbReference type="CDD" id="cd05913">
    <property type="entry name" value="PaaK"/>
    <property type="match status" value="1"/>
</dbReference>
<dbReference type="InterPro" id="IPR000873">
    <property type="entry name" value="AMP-dep_synth/lig_dom"/>
</dbReference>
<dbReference type="EC" id="6.2.1.30" evidence="8 11"/>
<feature type="domain" description="AMP-dependent synthetase/ligase" evidence="12">
    <location>
        <begin position="78"/>
        <end position="284"/>
    </location>
</feature>
<dbReference type="HOGENOM" id="CLU_035301_1_1_0"/>
<dbReference type="eggNOG" id="COG1541">
    <property type="taxonomic scope" value="Bacteria"/>
</dbReference>
<evidence type="ECO:0000259" key="12">
    <source>
        <dbReference type="Pfam" id="PF00501"/>
    </source>
</evidence>
<dbReference type="InterPro" id="IPR042099">
    <property type="entry name" value="ANL_N_sf"/>
</dbReference>
<evidence type="ECO:0000256" key="11">
    <source>
        <dbReference type="PIRNR" id="PIRNR006444"/>
    </source>
</evidence>
<dbReference type="GO" id="GO:0047475">
    <property type="term" value="F:phenylacetate-CoA ligase activity"/>
    <property type="evidence" value="ECO:0007669"/>
    <property type="project" value="UniProtKB-EC"/>
</dbReference>
<dbReference type="PANTHER" id="PTHR43439">
    <property type="entry name" value="PHENYLACETATE-COENZYME A LIGASE"/>
    <property type="match status" value="1"/>
</dbReference>
<evidence type="ECO:0000256" key="7">
    <source>
        <dbReference type="ARBA" id="ARBA00061566"/>
    </source>
</evidence>
<evidence type="ECO:0000256" key="5">
    <source>
        <dbReference type="ARBA" id="ARBA00022741"/>
    </source>
</evidence>
<dbReference type="Pfam" id="PF14535">
    <property type="entry name" value="AMP-binding_C_2"/>
    <property type="match status" value="1"/>
</dbReference>
<evidence type="ECO:0000256" key="8">
    <source>
        <dbReference type="ARBA" id="ARBA00066629"/>
    </source>
</evidence>
<feature type="domain" description="AMP-dependent ligase C-terminal" evidence="13">
    <location>
        <begin position="334"/>
        <end position="430"/>
    </location>
</feature>
<keyword evidence="5 11" id="KW-0547">Nucleotide-binding</keyword>
<accession>A0A081BZE6</accession>
<dbReference type="GO" id="GO:0010124">
    <property type="term" value="P:phenylacetate catabolic process"/>
    <property type="evidence" value="ECO:0007669"/>
    <property type="project" value="UniProtKB-UniRule"/>
</dbReference>
<dbReference type="PIRSF" id="PIRSF006444">
    <property type="entry name" value="PaaK"/>
    <property type="match status" value="1"/>
</dbReference>
<dbReference type="InterPro" id="IPR011880">
    <property type="entry name" value="PA_CoA_ligase"/>
</dbReference>
<keyword evidence="4 11" id="KW-0436">Ligase</keyword>
<dbReference type="InterPro" id="IPR045851">
    <property type="entry name" value="AMP-bd_C_sf"/>
</dbReference>
<dbReference type="SUPFAM" id="SSF56801">
    <property type="entry name" value="Acetyl-CoA synthetase-like"/>
    <property type="match status" value="1"/>
</dbReference>
<evidence type="ECO:0000256" key="4">
    <source>
        <dbReference type="ARBA" id="ARBA00022598"/>
    </source>
</evidence>
<evidence type="ECO:0000256" key="1">
    <source>
        <dbReference type="ARBA" id="ARBA00011245"/>
    </source>
</evidence>
<name>A0A081BZE6_VECG1</name>
<dbReference type="GO" id="GO:0000166">
    <property type="term" value="F:nucleotide binding"/>
    <property type="evidence" value="ECO:0007669"/>
    <property type="project" value="UniProtKB-KW"/>
</dbReference>
<organism evidence="14 15">
    <name type="scientific">Vecturithrix granuli</name>
    <dbReference type="NCBI Taxonomy" id="1499967"/>
    <lineage>
        <taxon>Bacteria</taxon>
        <taxon>Candidatus Moduliflexota</taxon>
        <taxon>Candidatus Vecturitrichia</taxon>
        <taxon>Candidatus Vecturitrichales</taxon>
        <taxon>Candidatus Vecturitrichaceae</taxon>
        <taxon>Candidatus Vecturithrix</taxon>
    </lineage>
</organism>
<dbReference type="AlphaFoldDB" id="A0A081BZE6"/>
<protein>
    <recommendedName>
        <fullName evidence="9 11">Phenylacetate-coenzyme A ligase</fullName>
        <ecNumber evidence="8 11">6.2.1.30</ecNumber>
    </recommendedName>
    <alternativeName>
        <fullName evidence="10 11">Phenylacetyl-CoA ligase</fullName>
    </alternativeName>
</protein>
<keyword evidence="3" id="KW-0597">Phosphoprotein</keyword>
<dbReference type="Gene3D" id="3.40.50.12780">
    <property type="entry name" value="N-terminal domain of ligase-like"/>
    <property type="match status" value="1"/>
</dbReference>
<dbReference type="Pfam" id="PF00501">
    <property type="entry name" value="AMP-binding"/>
    <property type="match status" value="1"/>
</dbReference>
<dbReference type="InterPro" id="IPR028154">
    <property type="entry name" value="AMP-dep_Lig_C"/>
</dbReference>
<comment type="subunit">
    <text evidence="1">Monomer.</text>
</comment>
<comment type="function">
    <text evidence="11">Catalyzes the activation of phenylacetic acid (PA) to phenylacetyl-CoA (PA-CoA).</text>
</comment>
<comment type="similarity">
    <text evidence="7 11">Belongs to the phenylacetyl-CoA ligase family.</text>
</comment>
<comment type="catalytic activity">
    <reaction evidence="11">
        <text>2-phenylacetate + ATP + CoA = phenylacetyl-CoA + AMP + diphosphate</text>
        <dbReference type="Rhea" id="RHEA:20956"/>
        <dbReference type="ChEBI" id="CHEBI:18401"/>
        <dbReference type="ChEBI" id="CHEBI:30616"/>
        <dbReference type="ChEBI" id="CHEBI:33019"/>
        <dbReference type="ChEBI" id="CHEBI:57287"/>
        <dbReference type="ChEBI" id="CHEBI:57390"/>
        <dbReference type="ChEBI" id="CHEBI:456215"/>
        <dbReference type="EC" id="6.2.1.30"/>
    </reaction>
</comment>
<dbReference type="PANTHER" id="PTHR43439:SF2">
    <property type="entry name" value="ENZYME, PUTATIVE (JCVI)-RELATED"/>
    <property type="match status" value="1"/>
</dbReference>
<evidence type="ECO:0000313" key="15">
    <source>
        <dbReference type="Proteomes" id="UP000030661"/>
    </source>
</evidence>
<proteinExistence type="inferred from homology"/>
<dbReference type="Gene3D" id="3.30.300.30">
    <property type="match status" value="1"/>
</dbReference>
<dbReference type="Proteomes" id="UP000030661">
    <property type="component" value="Unassembled WGS sequence"/>
</dbReference>
<evidence type="ECO:0000256" key="10">
    <source>
        <dbReference type="ARBA" id="ARBA00075111"/>
    </source>
</evidence>
<evidence type="ECO:0000256" key="6">
    <source>
        <dbReference type="ARBA" id="ARBA00060591"/>
    </source>
</evidence>
<keyword evidence="15" id="KW-1185">Reference proteome</keyword>
<evidence type="ECO:0000259" key="13">
    <source>
        <dbReference type="Pfam" id="PF14535"/>
    </source>
</evidence>
<keyword evidence="2" id="KW-0596">Phosphopantetheine</keyword>
<comment type="pathway">
    <text evidence="6 11">Aromatic compound metabolism; phenylacetate degradation.</text>
</comment>